<dbReference type="EMBL" id="WNKS01000033">
    <property type="protein sequence ID" value="MTV33286.1"/>
    <property type="molecule type" value="Genomic_DNA"/>
</dbReference>
<comment type="caution">
    <text evidence="1">The sequence shown here is derived from an EMBL/GenBank/DDBJ whole genome shotgun (WGS) entry which is preliminary data.</text>
</comment>
<evidence type="ECO:0000313" key="1">
    <source>
        <dbReference type="EMBL" id="MTV33286.1"/>
    </source>
</evidence>
<protein>
    <recommendedName>
        <fullName evidence="3">Class I SAM-dependent methyltransferase</fullName>
    </recommendedName>
</protein>
<dbReference type="InterPro" id="IPR029063">
    <property type="entry name" value="SAM-dependent_MTases_sf"/>
</dbReference>
<dbReference type="CDD" id="cd02440">
    <property type="entry name" value="AdoMet_MTases"/>
    <property type="match status" value="1"/>
</dbReference>
<evidence type="ECO:0000313" key="2">
    <source>
        <dbReference type="Proteomes" id="UP000439113"/>
    </source>
</evidence>
<dbReference type="Gene3D" id="3.40.50.150">
    <property type="entry name" value="Vaccinia Virus protein VP39"/>
    <property type="match status" value="1"/>
</dbReference>
<sequence>MNAIVSSASLCLDIAPYLDVAEVRRVRPRVDIAIADRAWRPQVEDSQRDWVASIAAPAFKILRARRGDAACKAFCALGTGAGLDALAAIELLGADVIGLTDLFPDVVEAAAGNVRRNLAVGHEIALHAGAGDLLAPLRASGVAFDLIYENLPNLPLADAAEVEVDKTSAAFLAPRGETTPQAVRDGLLTLHYLALVQAHDFLKPGGAVLSTIGARLPLRVLTEMAEAAGHAPSFLAFWWKAQADADEVIASYAQWQKQGLSFHFYPVEVLEAAFAGLDLEQAGRDALSIERDLRSYQLDAAQAWRLHRNGRRIGHTVAALLSEPRR</sequence>
<dbReference type="Proteomes" id="UP000439113">
    <property type="component" value="Unassembled WGS sequence"/>
</dbReference>
<evidence type="ECO:0008006" key="3">
    <source>
        <dbReference type="Google" id="ProtNLM"/>
    </source>
</evidence>
<name>A0A6N8DU02_RHOAC</name>
<dbReference type="SUPFAM" id="SSF53335">
    <property type="entry name" value="S-adenosyl-L-methionine-dependent methyltransferases"/>
    <property type="match status" value="1"/>
</dbReference>
<proteinExistence type="predicted"/>
<dbReference type="RefSeq" id="WP_155447963.1">
    <property type="nucleotide sequence ID" value="NZ_JAOQNR010000028.1"/>
</dbReference>
<organism evidence="1 2">
    <name type="scientific">Rhodoblastus acidophilus</name>
    <name type="common">Rhodopseudomonas acidophila</name>
    <dbReference type="NCBI Taxonomy" id="1074"/>
    <lineage>
        <taxon>Bacteria</taxon>
        <taxon>Pseudomonadati</taxon>
        <taxon>Pseudomonadota</taxon>
        <taxon>Alphaproteobacteria</taxon>
        <taxon>Hyphomicrobiales</taxon>
        <taxon>Rhodoblastaceae</taxon>
        <taxon>Rhodoblastus</taxon>
    </lineage>
</organism>
<gene>
    <name evidence="1" type="ORF">GJ654_20115</name>
</gene>
<dbReference type="OrthoDB" id="7107978at2"/>
<dbReference type="AlphaFoldDB" id="A0A6N8DU02"/>
<reference evidence="1 2" key="1">
    <citation type="submission" date="2019-11" db="EMBL/GenBank/DDBJ databases">
        <title>Whole-genome sequence of a Rhodoblastus acidophilus DSM 142.</title>
        <authorList>
            <person name="Kyndt J.A."/>
            <person name="Meyer T.E."/>
        </authorList>
    </citation>
    <scope>NUCLEOTIDE SEQUENCE [LARGE SCALE GENOMIC DNA]</scope>
    <source>
        <strain evidence="1 2">DSM 142</strain>
    </source>
</reference>
<accession>A0A6N8DU02</accession>